<keyword evidence="3" id="KW-1185">Reference proteome</keyword>
<evidence type="ECO:0000256" key="1">
    <source>
        <dbReference type="SAM" id="MobiDB-lite"/>
    </source>
</evidence>
<evidence type="ECO:0008006" key="4">
    <source>
        <dbReference type="Google" id="ProtNLM"/>
    </source>
</evidence>
<evidence type="ECO:0000313" key="3">
    <source>
        <dbReference type="Proteomes" id="UP000198943"/>
    </source>
</evidence>
<dbReference type="EMBL" id="FMYW01000015">
    <property type="protein sequence ID" value="SDC69844.1"/>
    <property type="molecule type" value="Genomic_DNA"/>
</dbReference>
<organism evidence="2 3">
    <name type="scientific">Succiniclasticum ruminis</name>
    <dbReference type="NCBI Taxonomy" id="40841"/>
    <lineage>
        <taxon>Bacteria</taxon>
        <taxon>Bacillati</taxon>
        <taxon>Bacillota</taxon>
        <taxon>Negativicutes</taxon>
        <taxon>Acidaminococcales</taxon>
        <taxon>Acidaminococcaceae</taxon>
        <taxon>Succiniclasticum</taxon>
    </lineage>
</organism>
<sequence length="732" mass="83777">MDMNNILSQAQAQQTTGGFAPQQNASPVDLLMAQAQMIGKKKELSLKTLKQAEKEKILRVISQCKDIANQHYEKIVEPEIQHREENYFANVKMYERKFPILSEYSEWRSMDIMNVVKWVTPELMEIFAGTADPVDIKGVDVNDDRVARKIKDLLKYQLLRKNHWFSFLEAVLKPCIVDNFGIAKVYWLHNEEREPYEVMFDAANRSQFMELAAAIENGEIEITGMKPLNDGAGQFYKIEFDRIIIKANNPVIEHLPASEFRFTPEAKSVQECKFVAHRKLVQGDYLFRKEEEGVYQNVREALESVGDTKPTSSELYHNDEINNIRERLSDNDDASKNVELYECYIRTDYNNDGKTENLIVHIVGDVLLSVQENKPGIVPFFIAQAVKDSTMIFDPKVSYLQDLEQMQDLKTALVRQIIINVALANRPQKFIEENAIDIDSLMAGEEYVFTSQGKRPSEVVFIPPSSQLSPAAFDLIQYAQNDIESNSGSTRYNQGMDSQSLNKTATGIKAIMGKSQQQTKLLARRIAENFLISVFKYLIVLNQEYMRPNELFRLTNENITIRREELDIDYDLIVDIGGGPGTKEATIQYLMLMLQQLYPVLEQRGIVDGSGWHSVAKELLDEMGLKGATGYLIDPNTPEGKEKMQAAQAAIAQKEAEAHQRELEKIKLKGDIEIEKAKIPRLGVYYNELPVDTQQQLLNDFNLKSNISQLQKEKEEAREYRVQRYGLFNRSS</sequence>
<reference evidence="3" key="1">
    <citation type="submission" date="2016-10" db="EMBL/GenBank/DDBJ databases">
        <authorList>
            <person name="Varghese N."/>
            <person name="Submissions S."/>
        </authorList>
    </citation>
    <scope>NUCLEOTIDE SEQUENCE [LARGE SCALE GENOMIC DNA]</scope>
    <source>
        <strain evidence="3">DSM 11005</strain>
    </source>
</reference>
<dbReference type="Pfam" id="PF23899">
    <property type="entry name" value="SU10_portal"/>
    <property type="match status" value="1"/>
</dbReference>
<dbReference type="Proteomes" id="UP000198943">
    <property type="component" value="Unassembled WGS sequence"/>
</dbReference>
<protein>
    <recommendedName>
        <fullName evidence="4">Portal protein</fullName>
    </recommendedName>
</protein>
<dbReference type="RefSeq" id="WP_093730997.1">
    <property type="nucleotide sequence ID" value="NZ_FMYW01000015.1"/>
</dbReference>
<name>A0A1G6NR62_9FIRM</name>
<proteinExistence type="predicted"/>
<evidence type="ECO:0000313" key="2">
    <source>
        <dbReference type="EMBL" id="SDC69844.1"/>
    </source>
</evidence>
<feature type="compositionally biased region" description="Low complexity" evidence="1">
    <location>
        <begin position="9"/>
        <end position="21"/>
    </location>
</feature>
<accession>A0A1G6NR62</accession>
<gene>
    <name evidence="2" type="ORF">SAMN04487864_11539</name>
</gene>
<dbReference type="AlphaFoldDB" id="A0A1G6NR62"/>
<dbReference type="OrthoDB" id="5464900at2"/>
<feature type="region of interest" description="Disordered" evidence="1">
    <location>
        <begin position="1"/>
        <end position="21"/>
    </location>
</feature>
<dbReference type="InterPro" id="IPR056909">
    <property type="entry name" value="SU10_portal"/>
</dbReference>